<accession>A0A0V0ZWW5</accession>
<gene>
    <name evidence="1" type="ORF">T12_82</name>
</gene>
<comment type="caution">
    <text evidence="1">The sequence shown here is derived from an EMBL/GenBank/DDBJ whole genome shotgun (WGS) entry which is preliminary data.</text>
</comment>
<keyword evidence="2" id="KW-1185">Reference proteome</keyword>
<dbReference type="AlphaFoldDB" id="A0A0V0ZWW5"/>
<organism evidence="1 2">
    <name type="scientific">Trichinella patagoniensis</name>
    <dbReference type="NCBI Taxonomy" id="990121"/>
    <lineage>
        <taxon>Eukaryota</taxon>
        <taxon>Metazoa</taxon>
        <taxon>Ecdysozoa</taxon>
        <taxon>Nematoda</taxon>
        <taxon>Enoplea</taxon>
        <taxon>Dorylaimia</taxon>
        <taxon>Trichinellida</taxon>
        <taxon>Trichinellidae</taxon>
        <taxon>Trichinella</taxon>
    </lineage>
</organism>
<reference evidence="1 2" key="1">
    <citation type="submission" date="2015-01" db="EMBL/GenBank/DDBJ databases">
        <title>Evolution of Trichinella species and genotypes.</title>
        <authorList>
            <person name="Korhonen P.K."/>
            <person name="Edoardo P."/>
            <person name="Giuseppe L.R."/>
            <person name="Gasser R.B."/>
        </authorList>
    </citation>
    <scope>NUCLEOTIDE SEQUENCE [LARGE SCALE GENOMIC DNA]</scope>
    <source>
        <strain evidence="1">ISS2496</strain>
    </source>
</reference>
<evidence type="ECO:0000313" key="1">
    <source>
        <dbReference type="EMBL" id="KRY16602.1"/>
    </source>
</evidence>
<dbReference type="EMBL" id="JYDQ01000075">
    <property type="protein sequence ID" value="KRY16602.1"/>
    <property type="molecule type" value="Genomic_DNA"/>
</dbReference>
<sequence>MPFQDWGVASGKISKSNRPQLAELAAMCKAQPDVLVQQQQTVRKVDKFAKCNNDLNGMKSAKDNEPQMRENILVMPINFEENIFAGATCS</sequence>
<protein>
    <submittedName>
        <fullName evidence="1">Uncharacterized protein</fullName>
    </submittedName>
</protein>
<dbReference type="Proteomes" id="UP000054783">
    <property type="component" value="Unassembled WGS sequence"/>
</dbReference>
<proteinExistence type="predicted"/>
<name>A0A0V0ZWW5_9BILA</name>
<evidence type="ECO:0000313" key="2">
    <source>
        <dbReference type="Proteomes" id="UP000054783"/>
    </source>
</evidence>